<keyword evidence="6 10" id="KW-1133">Transmembrane helix</keyword>
<dbReference type="GO" id="GO:0045277">
    <property type="term" value="C:respiratory chain complex IV"/>
    <property type="evidence" value="ECO:0007669"/>
    <property type="project" value="InterPro"/>
</dbReference>
<dbReference type="GO" id="GO:0005743">
    <property type="term" value="C:mitochondrial inner membrane"/>
    <property type="evidence" value="ECO:0007669"/>
    <property type="project" value="UniProtKB-SubCell"/>
</dbReference>
<dbReference type="OrthoDB" id="186013at2759"/>
<reference evidence="11 12" key="1">
    <citation type="journal article" date="2020" name="ISME J.">
        <title>Uncovering the hidden diversity of litter-decomposition mechanisms in mushroom-forming fungi.</title>
        <authorList>
            <person name="Floudas D."/>
            <person name="Bentzer J."/>
            <person name="Ahren D."/>
            <person name="Johansson T."/>
            <person name="Persson P."/>
            <person name="Tunlid A."/>
        </authorList>
    </citation>
    <scope>NUCLEOTIDE SEQUENCE [LARGE SCALE GENOMIC DNA]</scope>
    <source>
        <strain evidence="11 12">CBS 291.85</strain>
    </source>
</reference>
<dbReference type="Pfam" id="PF02936">
    <property type="entry name" value="COX4"/>
    <property type="match status" value="2"/>
</dbReference>
<evidence type="ECO:0000256" key="3">
    <source>
        <dbReference type="ARBA" id="ARBA00022692"/>
    </source>
</evidence>
<evidence type="ECO:0000256" key="8">
    <source>
        <dbReference type="ARBA" id="ARBA00023128"/>
    </source>
</evidence>
<dbReference type="Proteomes" id="UP000559256">
    <property type="component" value="Unassembled WGS sequence"/>
</dbReference>
<dbReference type="GO" id="GO:0006123">
    <property type="term" value="P:mitochondrial electron transport, cytochrome c to oxygen"/>
    <property type="evidence" value="ECO:0007669"/>
    <property type="project" value="InterPro"/>
</dbReference>
<dbReference type="SUPFAM" id="SSF81406">
    <property type="entry name" value="Mitochondrial cytochrome c oxidase subunit IV"/>
    <property type="match status" value="2"/>
</dbReference>
<protein>
    <submittedName>
        <fullName evidence="11">Uncharacterized protein</fullName>
    </submittedName>
</protein>
<feature type="transmembrane region" description="Helical" evidence="10">
    <location>
        <begin position="166"/>
        <end position="184"/>
    </location>
</feature>
<dbReference type="InterPro" id="IPR036639">
    <property type="entry name" value="Cyt_c_oxidase_su4_sf"/>
</dbReference>
<keyword evidence="5" id="KW-0809">Transit peptide</keyword>
<evidence type="ECO:0000256" key="1">
    <source>
        <dbReference type="ARBA" id="ARBA00004434"/>
    </source>
</evidence>
<dbReference type="Gene3D" id="1.10.442.10">
    <property type="entry name" value="Cytochrome c oxidase subunit IV"/>
    <property type="match status" value="1"/>
</dbReference>
<evidence type="ECO:0000313" key="11">
    <source>
        <dbReference type="EMBL" id="KAF5364657.1"/>
    </source>
</evidence>
<comment type="caution">
    <text evidence="11">The sequence shown here is derived from an EMBL/GenBank/DDBJ whole genome shotgun (WGS) entry which is preliminary data.</text>
</comment>
<keyword evidence="12" id="KW-1185">Reference proteome</keyword>
<dbReference type="AlphaFoldDB" id="A0A8H5LPD0"/>
<organism evidence="11 12">
    <name type="scientific">Tetrapyrgos nigripes</name>
    <dbReference type="NCBI Taxonomy" id="182062"/>
    <lineage>
        <taxon>Eukaryota</taxon>
        <taxon>Fungi</taxon>
        <taxon>Dikarya</taxon>
        <taxon>Basidiomycota</taxon>
        <taxon>Agaricomycotina</taxon>
        <taxon>Agaricomycetes</taxon>
        <taxon>Agaricomycetidae</taxon>
        <taxon>Agaricales</taxon>
        <taxon>Marasmiineae</taxon>
        <taxon>Marasmiaceae</taxon>
        <taxon>Tetrapyrgos</taxon>
    </lineage>
</organism>
<keyword evidence="3 10" id="KW-0812">Transmembrane</keyword>
<name>A0A8H5LPD0_9AGAR</name>
<sequence>MQSALRLARRSAAPHSSLASASVSVSRANAFRCMTTANPALDSSASSSQAGTSYRKASNIVPLSNVEAQWEKMSREDQISVYRELEEIMKKDWKEMTLDEKKAATSTCFSSMSVVTCMRMAAQMPHFSFGSINAGLVLEIVLTYYVSFGPHGPRAPVSKPGDNFKIFLSTMALVGVSGILFYAIRAFSPEPPRTISKEWQEASNERALEQKMNPITGALYSARFLWLCPRAHSPNHNSNHNHRHDRKQK</sequence>
<proteinExistence type="inferred from homology"/>
<comment type="similarity">
    <text evidence="2">Belongs to the cytochrome c oxidase IV family.</text>
</comment>
<evidence type="ECO:0000256" key="2">
    <source>
        <dbReference type="ARBA" id="ARBA00008135"/>
    </source>
</evidence>
<dbReference type="GO" id="GO:0016491">
    <property type="term" value="F:oxidoreductase activity"/>
    <property type="evidence" value="ECO:0007669"/>
    <property type="project" value="UniProtKB-KW"/>
</dbReference>
<evidence type="ECO:0000256" key="6">
    <source>
        <dbReference type="ARBA" id="ARBA00022989"/>
    </source>
</evidence>
<comment type="subcellular location">
    <subcellularLocation>
        <location evidence="1">Mitochondrion inner membrane</location>
        <topology evidence="1">Single-pass membrane protein</topology>
    </subcellularLocation>
</comment>
<dbReference type="PANTHER" id="PTHR10707:SF10">
    <property type="entry name" value="CYTOCHROME C OXIDASE SUBUNIT 4"/>
    <property type="match status" value="1"/>
</dbReference>
<keyword evidence="8" id="KW-0496">Mitochondrion</keyword>
<feature type="transmembrane region" description="Helical" evidence="10">
    <location>
        <begin position="127"/>
        <end position="146"/>
    </location>
</feature>
<keyword evidence="9 10" id="KW-0472">Membrane</keyword>
<keyword evidence="7" id="KW-0560">Oxidoreductase</keyword>
<dbReference type="EMBL" id="JAACJM010000032">
    <property type="protein sequence ID" value="KAF5364657.1"/>
    <property type="molecule type" value="Genomic_DNA"/>
</dbReference>
<gene>
    <name evidence="11" type="ORF">D9758_005531</name>
</gene>
<evidence type="ECO:0000256" key="9">
    <source>
        <dbReference type="ARBA" id="ARBA00023136"/>
    </source>
</evidence>
<evidence type="ECO:0000256" key="5">
    <source>
        <dbReference type="ARBA" id="ARBA00022946"/>
    </source>
</evidence>
<dbReference type="InterPro" id="IPR004203">
    <property type="entry name" value="Cyt_c_oxidase_su4_fam"/>
</dbReference>
<dbReference type="CDD" id="cd00922">
    <property type="entry name" value="Cyt_c_Oxidase_IV"/>
    <property type="match status" value="1"/>
</dbReference>
<accession>A0A8H5LPD0</accession>
<evidence type="ECO:0000256" key="4">
    <source>
        <dbReference type="ARBA" id="ARBA00022792"/>
    </source>
</evidence>
<evidence type="ECO:0000256" key="10">
    <source>
        <dbReference type="SAM" id="Phobius"/>
    </source>
</evidence>
<dbReference type="PANTHER" id="PTHR10707">
    <property type="entry name" value="CYTOCHROME C OXIDASE SUBUNIT IV"/>
    <property type="match status" value="1"/>
</dbReference>
<evidence type="ECO:0000256" key="7">
    <source>
        <dbReference type="ARBA" id="ARBA00023002"/>
    </source>
</evidence>
<evidence type="ECO:0000313" key="12">
    <source>
        <dbReference type="Proteomes" id="UP000559256"/>
    </source>
</evidence>
<keyword evidence="4" id="KW-0999">Mitochondrion inner membrane</keyword>